<dbReference type="NCBIfam" id="TIGR02195">
    <property type="entry name" value="heptsyl_trn_II"/>
    <property type="match status" value="1"/>
</dbReference>
<gene>
    <name evidence="6" type="primary">waaF</name>
    <name evidence="6" type="ORF">V5E97_30240</name>
</gene>
<evidence type="ECO:0000256" key="3">
    <source>
        <dbReference type="ARBA" id="ARBA00043995"/>
    </source>
</evidence>
<dbReference type="InterPro" id="IPR051199">
    <property type="entry name" value="LPS_LOS_Heptosyltrfase"/>
</dbReference>
<dbReference type="CDD" id="cd03789">
    <property type="entry name" value="GT9_LPS_heptosyltransferase"/>
    <property type="match status" value="1"/>
</dbReference>
<comment type="similarity">
    <text evidence="3">Belongs to the glycosyltransferase 9 family.</text>
</comment>
<accession>A0AAU7CC39</accession>
<comment type="catalytic activity">
    <reaction evidence="5">
        <text>an L-alpha-D-Hep-(1-&gt;5)-[alpha-Kdo-(2-&gt;4)]-alpha-Kdo-(2-&gt;6)-lipid A + ADP-L-glycero-beta-D-manno-heptose = an L-alpha-D-Hep-(1-&gt;3)-L-alpha-D-Hep-(1-&gt;5)-[alpha-Kdo-(2-&gt;4)]-alpha-Kdo-(2-&gt;6)-lipid A + ADP + H(+)</text>
        <dbReference type="Rhea" id="RHEA:74071"/>
        <dbReference type="ChEBI" id="CHEBI:15378"/>
        <dbReference type="ChEBI" id="CHEBI:61506"/>
        <dbReference type="ChEBI" id="CHEBI:193068"/>
        <dbReference type="ChEBI" id="CHEBI:193069"/>
        <dbReference type="ChEBI" id="CHEBI:456216"/>
        <dbReference type="EC" id="2.4.99.24"/>
    </reaction>
</comment>
<evidence type="ECO:0000256" key="1">
    <source>
        <dbReference type="ARBA" id="ARBA00022676"/>
    </source>
</evidence>
<reference evidence="6" key="1">
    <citation type="submission" date="2024-05" db="EMBL/GenBank/DDBJ databases">
        <title>Planctomycetes of the genus Singulisphaera possess chitinolytic capabilities.</title>
        <authorList>
            <person name="Ivanova A."/>
        </authorList>
    </citation>
    <scope>NUCLEOTIDE SEQUENCE</scope>
    <source>
        <strain evidence="6">Ch08T</strain>
    </source>
</reference>
<evidence type="ECO:0000256" key="2">
    <source>
        <dbReference type="ARBA" id="ARBA00022679"/>
    </source>
</evidence>
<dbReference type="GO" id="GO:0005829">
    <property type="term" value="C:cytosol"/>
    <property type="evidence" value="ECO:0007669"/>
    <property type="project" value="TreeGrafter"/>
</dbReference>
<dbReference type="EMBL" id="CP155447">
    <property type="protein sequence ID" value="XBH02574.1"/>
    <property type="molecule type" value="Genomic_DNA"/>
</dbReference>
<protein>
    <recommendedName>
        <fullName evidence="4">lipopolysaccharide heptosyltransferase II</fullName>
        <ecNumber evidence="4">2.4.99.24</ecNumber>
    </recommendedName>
</protein>
<dbReference type="AlphaFoldDB" id="A0AAU7CC39"/>
<evidence type="ECO:0000256" key="4">
    <source>
        <dbReference type="ARBA" id="ARBA00044042"/>
    </source>
</evidence>
<proteinExistence type="inferred from homology"/>
<dbReference type="EC" id="2.4.99.24" evidence="4"/>
<organism evidence="6">
    <name type="scientific">Singulisphaera sp. Ch08</name>
    <dbReference type="NCBI Taxonomy" id="3120278"/>
    <lineage>
        <taxon>Bacteria</taxon>
        <taxon>Pseudomonadati</taxon>
        <taxon>Planctomycetota</taxon>
        <taxon>Planctomycetia</taxon>
        <taxon>Isosphaerales</taxon>
        <taxon>Isosphaeraceae</taxon>
        <taxon>Singulisphaera</taxon>
    </lineage>
</organism>
<dbReference type="GO" id="GO:0008713">
    <property type="term" value="F:ADP-heptose-lipopolysaccharide heptosyltransferase activity"/>
    <property type="evidence" value="ECO:0007669"/>
    <property type="project" value="UniProtKB-EC"/>
</dbReference>
<dbReference type="Pfam" id="PF01075">
    <property type="entry name" value="Glyco_transf_9"/>
    <property type="match status" value="1"/>
</dbReference>
<dbReference type="PANTHER" id="PTHR30160">
    <property type="entry name" value="TETRAACYLDISACCHARIDE 4'-KINASE-RELATED"/>
    <property type="match status" value="1"/>
</dbReference>
<dbReference type="SUPFAM" id="SSF53756">
    <property type="entry name" value="UDP-Glycosyltransferase/glycogen phosphorylase"/>
    <property type="match status" value="1"/>
</dbReference>
<dbReference type="RefSeq" id="WP_406695316.1">
    <property type="nucleotide sequence ID" value="NZ_CP155447.1"/>
</dbReference>
<sequence>MKIAVFCPNLIGDTVMATPAIRALRRSFADAHLVGLIKPHVAPTLGGSPWFDELIHFDPRSSDPNVRTRAVIRQLRALRLDMAVLLPGSFRSALVAWLSNARRRIGYGRGGRAFLLTDRLTTPVDARGKRLPVPIVESYLDIVRRLDCRVESLRTELFTTEADEAAADLAWSNLGLSRDEPVVTLNTGGAYGPAKSWPTEYFGILARRLALESGVKVLAVCGPSEREAAREIAAKADHPHVVSLAAESLSIGLSKACVRRSALLVTTDSGPRHFAAAFNVPVLTLFGPTHIAWTRTYHPHAAHLFHPVPCGPCQRPTCPLGHHRCMRDLTPDRVFAAAKRFL</sequence>
<name>A0AAU7CC39_9BACT</name>
<evidence type="ECO:0000256" key="5">
    <source>
        <dbReference type="ARBA" id="ARBA00047503"/>
    </source>
</evidence>
<evidence type="ECO:0000313" key="6">
    <source>
        <dbReference type="EMBL" id="XBH02574.1"/>
    </source>
</evidence>
<dbReference type="InterPro" id="IPR002201">
    <property type="entry name" value="Glyco_trans_9"/>
</dbReference>
<keyword evidence="2" id="KW-0808">Transferase</keyword>
<dbReference type="Gene3D" id="3.40.50.2000">
    <property type="entry name" value="Glycogen Phosphorylase B"/>
    <property type="match status" value="2"/>
</dbReference>
<keyword evidence="1" id="KW-0328">Glycosyltransferase</keyword>
<dbReference type="PANTHER" id="PTHR30160:SF7">
    <property type="entry name" value="ADP-HEPTOSE--LPS HEPTOSYLTRANSFERASE 2"/>
    <property type="match status" value="1"/>
</dbReference>
<dbReference type="GO" id="GO:0009244">
    <property type="term" value="P:lipopolysaccharide core region biosynthetic process"/>
    <property type="evidence" value="ECO:0007669"/>
    <property type="project" value="TreeGrafter"/>
</dbReference>
<dbReference type="InterPro" id="IPR011910">
    <property type="entry name" value="RfaF"/>
</dbReference>